<proteinExistence type="predicted"/>
<dbReference type="RefSeq" id="WP_159939030.1">
    <property type="nucleotide sequence ID" value="NZ_FCOG02000345.1"/>
</dbReference>
<keyword evidence="3" id="KW-1185">Reference proteome</keyword>
<dbReference type="EMBL" id="OCSU01000001">
    <property type="protein sequence ID" value="SOE56683.1"/>
    <property type="molecule type" value="Genomic_DNA"/>
</dbReference>
<evidence type="ECO:0000313" key="3">
    <source>
        <dbReference type="Proteomes" id="UP000219522"/>
    </source>
</evidence>
<dbReference type="AlphaFoldDB" id="A0A7Z7I2T8"/>
<name>A0A7Z7I2T8_9BURK</name>
<gene>
    <name evidence="1" type="ORF">SAMN05446927_1301</name>
    <name evidence="2" type="ORF">SAMN05446927_1493</name>
</gene>
<evidence type="ECO:0000313" key="1">
    <source>
        <dbReference type="EMBL" id="SOE56683.1"/>
    </source>
</evidence>
<comment type="caution">
    <text evidence="1">The sequence shown here is derived from an EMBL/GenBank/DDBJ whole genome shotgun (WGS) entry which is preliminary data.</text>
</comment>
<sequence>MRKTMMQQDLFREAANVERMTEDLQAEVVAQLALLIQSVIDAVQREVRDEQDPR</sequence>
<dbReference type="EMBL" id="OCSU01000001">
    <property type="protein sequence ID" value="SOE57735.1"/>
    <property type="molecule type" value="Genomic_DNA"/>
</dbReference>
<accession>A0A7Z7I2T8</accession>
<organism evidence="1 3">
    <name type="scientific">Caballeronia arationis</name>
    <dbReference type="NCBI Taxonomy" id="1777142"/>
    <lineage>
        <taxon>Bacteria</taxon>
        <taxon>Pseudomonadati</taxon>
        <taxon>Pseudomonadota</taxon>
        <taxon>Betaproteobacteria</taxon>
        <taxon>Burkholderiales</taxon>
        <taxon>Burkholderiaceae</taxon>
        <taxon>Caballeronia</taxon>
    </lineage>
</organism>
<reference evidence="1 3" key="1">
    <citation type="submission" date="2017-09" db="EMBL/GenBank/DDBJ databases">
        <authorList>
            <person name="Varghese N."/>
            <person name="Submissions S."/>
        </authorList>
    </citation>
    <scope>NUCLEOTIDE SEQUENCE [LARGE SCALE GENOMIC DNA]</scope>
    <source>
        <strain evidence="1 3">OK806</strain>
    </source>
</reference>
<protein>
    <submittedName>
        <fullName evidence="1">Uncharacterized protein</fullName>
    </submittedName>
</protein>
<evidence type="ECO:0000313" key="2">
    <source>
        <dbReference type="EMBL" id="SOE57735.1"/>
    </source>
</evidence>
<dbReference type="Proteomes" id="UP000219522">
    <property type="component" value="Unassembled WGS sequence"/>
</dbReference>